<evidence type="ECO:0000256" key="5">
    <source>
        <dbReference type="ARBA" id="ARBA00022729"/>
    </source>
</evidence>
<dbReference type="Pfam" id="PF02096">
    <property type="entry name" value="60KD_IMP"/>
    <property type="match status" value="1"/>
</dbReference>
<evidence type="ECO:0000256" key="10">
    <source>
        <dbReference type="ARBA" id="ARBA00023186"/>
    </source>
</evidence>
<dbReference type="GO" id="GO:0032977">
    <property type="term" value="F:membrane insertase activity"/>
    <property type="evidence" value="ECO:0007669"/>
    <property type="project" value="InterPro"/>
</dbReference>
<dbReference type="InterPro" id="IPR028055">
    <property type="entry name" value="YidC/Oxa/ALB_C"/>
</dbReference>
<evidence type="ECO:0000256" key="4">
    <source>
        <dbReference type="ARBA" id="ARBA00022692"/>
    </source>
</evidence>
<keyword evidence="10 12" id="KW-0143">Chaperone</keyword>
<feature type="transmembrane region" description="Helical" evidence="12">
    <location>
        <begin position="201"/>
        <end position="217"/>
    </location>
</feature>
<keyword evidence="11 12" id="KW-0449">Lipoprotein</keyword>
<dbReference type="GO" id="GO:0005886">
    <property type="term" value="C:plasma membrane"/>
    <property type="evidence" value="ECO:0007669"/>
    <property type="project" value="UniProtKB-SubCell"/>
</dbReference>
<keyword evidence="5 12" id="KW-0732">Signal</keyword>
<keyword evidence="7 12" id="KW-1133">Transmembrane helix</keyword>
<dbReference type="GO" id="GO:0051205">
    <property type="term" value="P:protein insertion into membrane"/>
    <property type="evidence" value="ECO:0007669"/>
    <property type="project" value="TreeGrafter"/>
</dbReference>
<sequence>MKKRLLLVMMIGLVALLSACGAANQAPITMETEGFWNHFFVFPMSWLLIQVAELFDGSYGFSIIVVTIAIRLLLLPLVLKQQKSARAMQALRPEMEALQKKFKAGDKDPKKQQEMQKELMGLYQTHGVNPLAGCLPLFIQMPVLMAFYFAIMRTEQIALHTFLWFDLGQPDPFYLLPLIAGFTTFLQVKMTATGLQDQMKVMMYIMPVMIIVAGITLPSALSLYWVVGNIFMIIQTYFTVTRFEQKRAEVSNS</sequence>
<keyword evidence="6 12" id="KW-0653">Protein transport</keyword>
<feature type="signal peptide" evidence="13">
    <location>
        <begin position="1"/>
        <end position="25"/>
    </location>
</feature>
<evidence type="ECO:0000256" key="3">
    <source>
        <dbReference type="ARBA" id="ARBA00022475"/>
    </source>
</evidence>
<evidence type="ECO:0000256" key="1">
    <source>
        <dbReference type="ARBA" id="ARBA00004651"/>
    </source>
</evidence>
<evidence type="ECO:0000256" key="2">
    <source>
        <dbReference type="ARBA" id="ARBA00022448"/>
    </source>
</evidence>
<evidence type="ECO:0000256" key="11">
    <source>
        <dbReference type="ARBA" id="ARBA00023288"/>
    </source>
</evidence>
<evidence type="ECO:0000256" key="9">
    <source>
        <dbReference type="ARBA" id="ARBA00023139"/>
    </source>
</evidence>
<dbReference type="PANTHER" id="PTHR12428:SF65">
    <property type="entry name" value="CYTOCHROME C OXIDASE ASSEMBLY PROTEIN COX18, MITOCHONDRIAL"/>
    <property type="match status" value="1"/>
</dbReference>
<dbReference type="GO" id="GO:0015031">
    <property type="term" value="P:protein transport"/>
    <property type="evidence" value="ECO:0007669"/>
    <property type="project" value="UniProtKB-KW"/>
</dbReference>
<evidence type="ECO:0000256" key="13">
    <source>
        <dbReference type="SAM" id="SignalP"/>
    </source>
</evidence>
<dbReference type="Proteomes" id="UP001139179">
    <property type="component" value="Unassembled WGS sequence"/>
</dbReference>
<protein>
    <recommendedName>
        <fullName evidence="12">Membrane protein insertase YidC</fullName>
    </recommendedName>
    <alternativeName>
        <fullName evidence="12">Foldase YidC</fullName>
    </alternativeName>
    <alternativeName>
        <fullName evidence="12">Membrane integrase YidC</fullName>
    </alternativeName>
    <alternativeName>
        <fullName evidence="12">Membrane protein YidC</fullName>
    </alternativeName>
</protein>
<keyword evidence="4 12" id="KW-0812">Transmembrane</keyword>
<evidence type="ECO:0000256" key="7">
    <source>
        <dbReference type="ARBA" id="ARBA00022989"/>
    </source>
</evidence>
<proteinExistence type="inferred from homology"/>
<keyword evidence="16" id="KW-1185">Reference proteome</keyword>
<dbReference type="NCBIfam" id="TIGR03592">
    <property type="entry name" value="yidC_oxa1_cterm"/>
    <property type="match status" value="1"/>
</dbReference>
<dbReference type="InterPro" id="IPR001708">
    <property type="entry name" value="YidC/ALB3/OXA1/COX18"/>
</dbReference>
<dbReference type="AlphaFoldDB" id="A0A9X2IM26"/>
<dbReference type="PROSITE" id="PS51257">
    <property type="entry name" value="PROKAR_LIPOPROTEIN"/>
    <property type="match status" value="1"/>
</dbReference>
<evidence type="ECO:0000313" key="15">
    <source>
        <dbReference type="EMBL" id="MCM3712625.1"/>
    </source>
</evidence>
<keyword evidence="2 12" id="KW-0813">Transport</keyword>
<dbReference type="CDD" id="cd20070">
    <property type="entry name" value="5TM_YidC_Alb3"/>
    <property type="match status" value="1"/>
</dbReference>
<evidence type="ECO:0000256" key="8">
    <source>
        <dbReference type="ARBA" id="ARBA00023136"/>
    </source>
</evidence>
<feature type="transmembrane region" description="Helical" evidence="12">
    <location>
        <begin position="59"/>
        <end position="79"/>
    </location>
</feature>
<gene>
    <name evidence="12 15" type="primary">yidC</name>
    <name evidence="15" type="ORF">M3202_00890</name>
</gene>
<dbReference type="EMBL" id="JAMBOL010000001">
    <property type="protein sequence ID" value="MCM3712625.1"/>
    <property type="molecule type" value="Genomic_DNA"/>
</dbReference>
<evidence type="ECO:0000256" key="12">
    <source>
        <dbReference type="HAMAP-Rule" id="MF_01811"/>
    </source>
</evidence>
<feature type="domain" description="Membrane insertase YidC/Oxa/ALB C-terminal" evidence="14">
    <location>
        <begin position="59"/>
        <end position="239"/>
    </location>
</feature>
<comment type="function">
    <text evidence="12">Required for the insertion and/or proper folding and/or complex formation of integral membrane proteins into the membrane. Involved in integration of membrane proteins that insert both dependently and independently of the Sec translocase complex, as well as at least some lipoproteins.</text>
</comment>
<comment type="subcellular location">
    <subcellularLocation>
        <location evidence="1 12">Cell membrane</location>
        <topology evidence="1 12">Multi-pass membrane protein</topology>
    </subcellularLocation>
</comment>
<organism evidence="15 16">
    <name type="scientific">Halalkalibacter oceani</name>
    <dbReference type="NCBI Taxonomy" id="1653776"/>
    <lineage>
        <taxon>Bacteria</taxon>
        <taxon>Bacillati</taxon>
        <taxon>Bacillota</taxon>
        <taxon>Bacilli</taxon>
        <taxon>Bacillales</taxon>
        <taxon>Bacillaceae</taxon>
        <taxon>Halalkalibacter</taxon>
    </lineage>
</organism>
<dbReference type="InterPro" id="IPR023060">
    <property type="entry name" value="YidC/YidC1/YidC2_Firmicutes"/>
</dbReference>
<evidence type="ECO:0000256" key="6">
    <source>
        <dbReference type="ARBA" id="ARBA00022927"/>
    </source>
</evidence>
<accession>A0A9X2IM26</accession>
<dbReference type="InterPro" id="IPR047196">
    <property type="entry name" value="YidC_ALB_C"/>
</dbReference>
<keyword evidence="8 12" id="KW-0472">Membrane</keyword>
<dbReference type="PANTHER" id="PTHR12428">
    <property type="entry name" value="OXA1"/>
    <property type="match status" value="1"/>
</dbReference>
<feature type="transmembrane region" description="Helical" evidence="12">
    <location>
        <begin position="130"/>
        <end position="152"/>
    </location>
</feature>
<keyword evidence="3 12" id="KW-1003">Cell membrane</keyword>
<name>A0A9X2IM26_9BACI</name>
<comment type="similarity">
    <text evidence="12">Belongs to the OXA1/ALB3/YidC family. Type 2 subfamily.</text>
</comment>
<dbReference type="RefSeq" id="WP_251221497.1">
    <property type="nucleotide sequence ID" value="NZ_JAMBOL010000001.1"/>
</dbReference>
<evidence type="ECO:0000313" key="16">
    <source>
        <dbReference type="Proteomes" id="UP001139179"/>
    </source>
</evidence>
<dbReference type="HAMAP" id="MF_01811">
    <property type="entry name" value="YidC_type2"/>
    <property type="match status" value="1"/>
</dbReference>
<keyword evidence="9" id="KW-0564">Palmitate</keyword>
<comment type="caution">
    <text evidence="12">Lacks conserved residue(s) required for the propagation of feature annotation.</text>
</comment>
<comment type="caution">
    <text evidence="15">The sequence shown here is derived from an EMBL/GenBank/DDBJ whole genome shotgun (WGS) entry which is preliminary data.</text>
</comment>
<evidence type="ECO:0000259" key="14">
    <source>
        <dbReference type="Pfam" id="PF02096"/>
    </source>
</evidence>
<feature type="chain" id="PRO_5040727618" description="Membrane protein insertase YidC" evidence="13">
    <location>
        <begin position="26"/>
        <end position="253"/>
    </location>
</feature>
<reference evidence="15" key="1">
    <citation type="submission" date="2022-05" db="EMBL/GenBank/DDBJ databases">
        <title>Comparative Genomics of Spacecraft Associated Microbes.</title>
        <authorList>
            <person name="Tran M.T."/>
            <person name="Wright A."/>
            <person name="Seuylemezian A."/>
            <person name="Eisen J."/>
            <person name="Coil D."/>
        </authorList>
    </citation>
    <scope>NUCLEOTIDE SEQUENCE</scope>
    <source>
        <strain evidence="15">214.1.1</strain>
    </source>
</reference>